<dbReference type="EMBL" id="CVQH01020306">
    <property type="protein sequence ID" value="CRK26780.1"/>
    <property type="molecule type" value="Genomic_DNA"/>
</dbReference>
<keyword evidence="2" id="KW-1185">Reference proteome</keyword>
<evidence type="ECO:0000313" key="1">
    <source>
        <dbReference type="EMBL" id="CRK26780.1"/>
    </source>
</evidence>
<protein>
    <submittedName>
        <fullName evidence="1">Uncharacterized protein</fullName>
    </submittedName>
</protein>
<name>A0A0G4LZ13_VERLO</name>
<accession>A0A0G4LZ13</accession>
<dbReference type="AlphaFoldDB" id="A0A0G4LZ13"/>
<sequence length="269" mass="28660">MKQHRVQVLRRRRVSYRIYVAKETRDAAHLPAFHQKTPLDRLVPPPLLENPQPLRPLGRQAPASLRLHHALDPQQLLLKVVYRPLETPAPALGAAKGEAAAHADGADGIDPVGVLHDGELRDAREQGDNGVRVLDLGGVADAETDGLDLGGQGFGGAALEEDVVDEARLVLAWLEVLLVADVVEEGGEGDFAEGEGRVAGCGGGGVVVDLVGESEDAEDVRPVVRGVVVGHVVFYVGRCGGDESVVCEEVEGVHLEICGMKGFVKDWRV</sequence>
<organism evidence="1 2">
    <name type="scientific">Verticillium longisporum</name>
    <name type="common">Verticillium dahliae var. longisporum</name>
    <dbReference type="NCBI Taxonomy" id="100787"/>
    <lineage>
        <taxon>Eukaryota</taxon>
        <taxon>Fungi</taxon>
        <taxon>Dikarya</taxon>
        <taxon>Ascomycota</taxon>
        <taxon>Pezizomycotina</taxon>
        <taxon>Sordariomycetes</taxon>
        <taxon>Hypocreomycetidae</taxon>
        <taxon>Glomerellales</taxon>
        <taxon>Plectosphaerellaceae</taxon>
        <taxon>Verticillium</taxon>
    </lineage>
</organism>
<gene>
    <name evidence="1" type="ORF">BN1708_000590</name>
</gene>
<reference evidence="1 2" key="1">
    <citation type="submission" date="2015-05" db="EMBL/GenBank/DDBJ databases">
        <authorList>
            <person name="Wang D.B."/>
            <person name="Wang M."/>
        </authorList>
    </citation>
    <scope>NUCLEOTIDE SEQUENCE [LARGE SCALE GENOMIC DNA]</scope>
    <source>
        <strain evidence="1">VL1</strain>
    </source>
</reference>
<proteinExistence type="predicted"/>
<evidence type="ECO:0000313" key="2">
    <source>
        <dbReference type="Proteomes" id="UP000044602"/>
    </source>
</evidence>
<dbReference type="Proteomes" id="UP000044602">
    <property type="component" value="Unassembled WGS sequence"/>
</dbReference>